<feature type="signal peptide" evidence="1">
    <location>
        <begin position="1"/>
        <end position="33"/>
    </location>
</feature>
<evidence type="ECO:0000313" key="3">
    <source>
        <dbReference type="Proteomes" id="UP000613768"/>
    </source>
</evidence>
<dbReference type="AlphaFoldDB" id="A0AAW3ZJ40"/>
<evidence type="ECO:0000313" key="2">
    <source>
        <dbReference type="EMBL" id="MBD8524471.1"/>
    </source>
</evidence>
<dbReference type="RefSeq" id="WP_192027811.1">
    <property type="nucleotide sequence ID" value="NZ_JACYTR010000002.1"/>
</dbReference>
<protein>
    <recommendedName>
        <fullName evidence="4">Cytochrome c domain-containing protein</fullName>
    </recommendedName>
</protein>
<proteinExistence type="predicted"/>
<keyword evidence="1" id="KW-0732">Signal</keyword>
<reference evidence="2 3" key="1">
    <citation type="submission" date="2020-09" db="EMBL/GenBank/DDBJ databases">
        <title>Pseudoxanthomonas sp. CAU 1598 isolated from sand of Yaerae Beach.</title>
        <authorList>
            <person name="Kim W."/>
        </authorList>
    </citation>
    <scope>NUCLEOTIDE SEQUENCE [LARGE SCALE GENOMIC DNA]</scope>
    <source>
        <strain evidence="2 3">CAU 1598</strain>
    </source>
</reference>
<comment type="caution">
    <text evidence="2">The sequence shown here is derived from an EMBL/GenBank/DDBJ whole genome shotgun (WGS) entry which is preliminary data.</text>
</comment>
<dbReference type="Proteomes" id="UP000613768">
    <property type="component" value="Unassembled WGS sequence"/>
</dbReference>
<accession>A0AAW3ZJ40</accession>
<evidence type="ECO:0000256" key="1">
    <source>
        <dbReference type="SAM" id="SignalP"/>
    </source>
</evidence>
<organism evidence="2 3">
    <name type="scientific">Pseudomarimonas arenosa</name>
    <dbReference type="NCBI Taxonomy" id="2774145"/>
    <lineage>
        <taxon>Bacteria</taxon>
        <taxon>Pseudomonadati</taxon>
        <taxon>Pseudomonadota</taxon>
        <taxon>Gammaproteobacteria</taxon>
        <taxon>Lysobacterales</taxon>
        <taxon>Lysobacteraceae</taxon>
        <taxon>Pseudomarimonas</taxon>
    </lineage>
</organism>
<sequence>MRATEHRLKTAHPGVRCAVVSWLLLAAPLSAWAASGCDDLGGQPIHPNVDWEMDVKPILNNMLGGRCSGCHNGAIPPDMTDNGVDAIFKLVNFYVTPGRPQESQLFIKVNCDVPDSGGRMPLAGANLSTLQQELLYDWIAQGARGESPPGAISRDFIFRDGGESLRESPAESD</sequence>
<dbReference type="EMBL" id="JACYTR010000002">
    <property type="protein sequence ID" value="MBD8524471.1"/>
    <property type="molecule type" value="Genomic_DNA"/>
</dbReference>
<feature type="chain" id="PRO_5043464451" description="Cytochrome c domain-containing protein" evidence="1">
    <location>
        <begin position="34"/>
        <end position="173"/>
    </location>
</feature>
<name>A0AAW3ZJ40_9GAMM</name>
<evidence type="ECO:0008006" key="4">
    <source>
        <dbReference type="Google" id="ProtNLM"/>
    </source>
</evidence>
<keyword evidence="3" id="KW-1185">Reference proteome</keyword>
<gene>
    <name evidence="2" type="ORF">IFO71_01845</name>
</gene>